<feature type="signal peptide" evidence="2">
    <location>
        <begin position="1"/>
        <end position="23"/>
    </location>
</feature>
<feature type="compositionally biased region" description="Basic and acidic residues" evidence="1">
    <location>
        <begin position="165"/>
        <end position="177"/>
    </location>
</feature>
<feature type="compositionally biased region" description="Basic residues" evidence="1">
    <location>
        <begin position="178"/>
        <end position="197"/>
    </location>
</feature>
<name>A0A0C2WU16_AMAMK</name>
<keyword evidence="4" id="KW-1185">Reference proteome</keyword>
<evidence type="ECO:0000313" key="4">
    <source>
        <dbReference type="Proteomes" id="UP000054549"/>
    </source>
</evidence>
<evidence type="ECO:0000256" key="2">
    <source>
        <dbReference type="SAM" id="SignalP"/>
    </source>
</evidence>
<dbReference type="AlphaFoldDB" id="A0A0C2WU16"/>
<accession>A0A0C2WU16</accession>
<keyword evidence="2" id="KW-0732">Signal</keyword>
<feature type="chain" id="PRO_5002158468" evidence="2">
    <location>
        <begin position="24"/>
        <end position="208"/>
    </location>
</feature>
<sequence>MHRFSIFCALLLQILLFAQPTVSQLDQDRIRKAFADAGILPNEGVFNFGYSVTQPAKHCSTIKYPLDPITFSIAICFDKSSQELDAKLKVGDVDLGQAKGTFDGGALISFDHGKCLNGHHRYYVKENGLWLRYSNMMFGKDDNGDFKLRSLPFVSSEDSDASMPKPKEDEPKPEPKKNTPKHKPKGNAPKPTKRKGNAPKPKPIASEL</sequence>
<protein>
    <submittedName>
        <fullName evidence="3">Uncharacterized protein</fullName>
    </submittedName>
</protein>
<feature type="region of interest" description="Disordered" evidence="1">
    <location>
        <begin position="155"/>
        <end position="208"/>
    </location>
</feature>
<evidence type="ECO:0000256" key="1">
    <source>
        <dbReference type="SAM" id="MobiDB-lite"/>
    </source>
</evidence>
<proteinExistence type="predicted"/>
<evidence type="ECO:0000313" key="3">
    <source>
        <dbReference type="EMBL" id="KIL65257.1"/>
    </source>
</evidence>
<dbReference type="InParanoid" id="A0A0C2WU16"/>
<dbReference type="HOGENOM" id="CLU_1277325_0_0_1"/>
<reference evidence="3 4" key="1">
    <citation type="submission" date="2014-04" db="EMBL/GenBank/DDBJ databases">
        <title>Evolutionary Origins and Diversification of the Mycorrhizal Mutualists.</title>
        <authorList>
            <consortium name="DOE Joint Genome Institute"/>
            <consortium name="Mycorrhizal Genomics Consortium"/>
            <person name="Kohler A."/>
            <person name="Kuo A."/>
            <person name="Nagy L.G."/>
            <person name="Floudas D."/>
            <person name="Copeland A."/>
            <person name="Barry K.W."/>
            <person name="Cichocki N."/>
            <person name="Veneault-Fourrey C."/>
            <person name="LaButti K."/>
            <person name="Lindquist E.A."/>
            <person name="Lipzen A."/>
            <person name="Lundell T."/>
            <person name="Morin E."/>
            <person name="Murat C."/>
            <person name="Riley R."/>
            <person name="Ohm R."/>
            <person name="Sun H."/>
            <person name="Tunlid A."/>
            <person name="Henrissat B."/>
            <person name="Grigoriev I.V."/>
            <person name="Hibbett D.S."/>
            <person name="Martin F."/>
        </authorList>
    </citation>
    <scope>NUCLEOTIDE SEQUENCE [LARGE SCALE GENOMIC DNA]</scope>
    <source>
        <strain evidence="3 4">Koide BX008</strain>
    </source>
</reference>
<gene>
    <name evidence="3" type="ORF">M378DRAFT_535981</name>
</gene>
<dbReference type="EMBL" id="KN818243">
    <property type="protein sequence ID" value="KIL65257.1"/>
    <property type="molecule type" value="Genomic_DNA"/>
</dbReference>
<dbReference type="Proteomes" id="UP000054549">
    <property type="component" value="Unassembled WGS sequence"/>
</dbReference>
<organism evidence="3 4">
    <name type="scientific">Amanita muscaria (strain Koide BX008)</name>
    <dbReference type="NCBI Taxonomy" id="946122"/>
    <lineage>
        <taxon>Eukaryota</taxon>
        <taxon>Fungi</taxon>
        <taxon>Dikarya</taxon>
        <taxon>Basidiomycota</taxon>
        <taxon>Agaricomycotina</taxon>
        <taxon>Agaricomycetes</taxon>
        <taxon>Agaricomycetidae</taxon>
        <taxon>Agaricales</taxon>
        <taxon>Pluteineae</taxon>
        <taxon>Amanitaceae</taxon>
        <taxon>Amanita</taxon>
    </lineage>
</organism>